<feature type="chain" id="PRO_5004058516" evidence="2">
    <location>
        <begin position="25"/>
        <end position="514"/>
    </location>
</feature>
<feature type="region of interest" description="Disordered" evidence="1">
    <location>
        <begin position="426"/>
        <end position="448"/>
    </location>
</feature>
<accession>M4SX79</accession>
<dbReference type="AlphaFoldDB" id="M4SX79"/>
<organism evidence="3">
    <name type="scientific">Trypanosoma brucei</name>
    <dbReference type="NCBI Taxonomy" id="5691"/>
    <lineage>
        <taxon>Eukaryota</taxon>
        <taxon>Discoba</taxon>
        <taxon>Euglenozoa</taxon>
        <taxon>Kinetoplastea</taxon>
        <taxon>Metakinetoplastina</taxon>
        <taxon>Trypanosomatida</taxon>
        <taxon>Trypanosomatidae</taxon>
        <taxon>Trypanosoma</taxon>
    </lineage>
</organism>
<dbReference type="SUPFAM" id="SSF58087">
    <property type="entry name" value="Variant surface glycoprotein (N-terminal domain)"/>
    <property type="match status" value="1"/>
</dbReference>
<feature type="compositionally biased region" description="Polar residues" evidence="1">
    <location>
        <begin position="266"/>
        <end position="286"/>
    </location>
</feature>
<feature type="region of interest" description="Disordered" evidence="1">
    <location>
        <begin position="266"/>
        <end position="291"/>
    </location>
</feature>
<dbReference type="VEuPathDB" id="TriTrypDB:Tb427_000236500"/>
<dbReference type="EMBL" id="KC612450">
    <property type="protein sequence ID" value="AGH59881.1"/>
    <property type="molecule type" value="Genomic_DNA"/>
</dbReference>
<dbReference type="VEuPathDB" id="TriTrypDB:Tb1125.Tb10.v4.0054"/>
<reference evidence="3" key="2">
    <citation type="journal article" date="2014" name="Mol. Biochem. Parasitol.">
        <title>Capturing the variant surface glycoprotein repertoire (the VSGnome) of Trypanosoma brucei Lister 427.</title>
        <authorList>
            <person name="Cross G.A."/>
            <person name="Kim H.S."/>
            <person name="Wickstead B."/>
        </authorList>
    </citation>
    <scope>NUCLEOTIDE SEQUENCE</scope>
    <source>
        <strain evidence="3">Lister 427</strain>
    </source>
</reference>
<feature type="signal peptide" evidence="2">
    <location>
        <begin position="1"/>
        <end position="24"/>
    </location>
</feature>
<name>M4SX79_9TRYP</name>
<dbReference type="VEuPathDB" id="TriTrypDB:Tb10.v4.0054"/>
<feature type="compositionally biased region" description="Basic and acidic residues" evidence="1">
    <location>
        <begin position="436"/>
        <end position="448"/>
    </location>
</feature>
<sequence>MGSTSTSALATILAASLLSLSVGGQQDDAVFGTAGAAVDNICKEATLLTVIASKVRDAVDVRGAQADSVKADLHRYRLAANVQSLQEKRLYFTALELYASVQLQKAETQHKKAENAARRFVHQLHRTAGALLGASQVAATNFKQKTDAAPAFSANTATVQTEKTDAADWRCPVAKLTGNFETGKNLDFRSVQKLKLTDLRKLGELMGAPEVTVTGCGANSGACTATLNTLHGTQNQNNLILLGSSANNLAVQLTSLQRTKPEYTATTGTTVAASPQSPASCRQTTASDDDNLPTPEAVAHSLCLLNTELASPAQAKTINSGTELAADNDFVTILNSLLAAQGQKKDLTKSTDKDSLVSSIKNVYGDDAQKFNDRFRNTADKQTIIYNTGTNPETKTIGDLAGTPAAETALSYLIAKREKQILAKANDAKPTVPGEEEAKAKKCSTETDKDKCNDKDGCKYSDKKRNALQKRRRKWKMMPKPQTPQQAILLSLRKPLFCSRFCFFNFSPSIFLPC</sequence>
<keyword evidence="2" id="KW-0732">Signal</keyword>
<evidence type="ECO:0000256" key="2">
    <source>
        <dbReference type="SAM" id="SignalP"/>
    </source>
</evidence>
<evidence type="ECO:0000313" key="3">
    <source>
        <dbReference type="EMBL" id="AGH59881.1"/>
    </source>
</evidence>
<reference evidence="3" key="1">
    <citation type="submission" date="2013-02" db="EMBL/GenBank/DDBJ databases">
        <authorList>
            <person name="Cross G.A.M."/>
            <person name="Kim H.-S."/>
            <person name="Wickstead B."/>
        </authorList>
    </citation>
    <scope>NUCLEOTIDE SEQUENCE</scope>
    <source>
        <strain evidence="3">Lister 427</strain>
    </source>
</reference>
<evidence type="ECO:0000256" key="1">
    <source>
        <dbReference type="SAM" id="MobiDB-lite"/>
    </source>
</evidence>
<protein>
    <submittedName>
        <fullName evidence="3">Variant surface glycoprotein 699</fullName>
    </submittedName>
</protein>
<proteinExistence type="predicted"/>